<feature type="compositionally biased region" description="Low complexity" evidence="1">
    <location>
        <begin position="101"/>
        <end position="116"/>
    </location>
</feature>
<proteinExistence type="predicted"/>
<protein>
    <submittedName>
        <fullName evidence="2">Uncharacterized protein</fullName>
    </submittedName>
</protein>
<feature type="compositionally biased region" description="Low complexity" evidence="1">
    <location>
        <begin position="670"/>
        <end position="686"/>
    </location>
</feature>
<feature type="compositionally biased region" description="Polar residues" evidence="1">
    <location>
        <begin position="235"/>
        <end position="257"/>
    </location>
</feature>
<comment type="caution">
    <text evidence="2">The sequence shown here is derived from an EMBL/GenBank/DDBJ whole genome shotgun (WGS) entry which is preliminary data.</text>
</comment>
<evidence type="ECO:0000313" key="2">
    <source>
        <dbReference type="EMBL" id="ORY85413.1"/>
    </source>
</evidence>
<sequence length="727" mass="77342">MPKAAPSKIPRPVAATKPAPQRHDEETIIQVKVLDLKGKTVGQISKETGVPTSSVQRFLNEHKPDPRQSVAAREKQIAQHERLLGIAVKRLADESKGKGKGNASASSSRASTSKSAPLPVAQRVATTGSTSRASPYASKTSAIPTRPTRAAASPSQPAASSSKTSARNSTAESRSKAVAEKEKATPSGSKSRGSPYAKPVKADSKPASKIEKPSGPSSSRRRSAPVIEVRVTKGPRSSLSKATSNGPFSSKSTSTASPARPLASGSRGVIVPKSSPSSVAQAAASTHRRAHSTTPLPLPAGLVESLPPMDVSPKGKGKEKAVSPEPEIEDEEEQEREQEQEQEETKPDSVESVTTEVDLVSQAVVDDALAAEEEPAPEVDDAAYPSPPIEVESEEEVPVEEEVVEEEDVAMAEPSTEVVDEIPAVEPIQEELLIDEEPVLDDTLGDLEDDEEVEDVAVSSMLVEETPIAEQPLDVVAEVSIAKDASLEETTGQETTVEATVTEETPVAEETAIEQTTILEPSEPSEQPEQPEQPEDTDMSAPDSTEIMEDYVADVAAAMEEAVHDLEAASGMETDVIGGELARLEESVPELEVEVEQEIEVVVEDLPAESMPVLEEDQEKEEMALIIDENGEERVEVNGDLQMDEAEGAQDDEDATTLIEELSTAPSIKPQAQETETPSTEASSSTVKWPVAYPLTIGQEHISAAASLPEPYSSLFGRHIWPVLSNA</sequence>
<accession>A0A1Y2FN55</accession>
<dbReference type="AlphaFoldDB" id="A0A1Y2FN55"/>
<feature type="compositionally biased region" description="Polar residues" evidence="1">
    <location>
        <begin position="124"/>
        <end position="143"/>
    </location>
</feature>
<feature type="region of interest" description="Disordered" evidence="1">
    <location>
        <begin position="1"/>
        <end position="25"/>
    </location>
</feature>
<keyword evidence="3" id="KW-1185">Reference proteome</keyword>
<reference evidence="2 3" key="1">
    <citation type="submission" date="2016-07" db="EMBL/GenBank/DDBJ databases">
        <title>Pervasive Adenine N6-methylation of Active Genes in Fungi.</title>
        <authorList>
            <consortium name="DOE Joint Genome Institute"/>
            <person name="Mondo S.J."/>
            <person name="Dannebaum R.O."/>
            <person name="Kuo R.C."/>
            <person name="Labutti K."/>
            <person name="Haridas S."/>
            <person name="Kuo A."/>
            <person name="Salamov A."/>
            <person name="Ahrendt S.R."/>
            <person name="Lipzen A."/>
            <person name="Sullivan W."/>
            <person name="Andreopoulos W.B."/>
            <person name="Clum A."/>
            <person name="Lindquist E."/>
            <person name="Daum C."/>
            <person name="Ramamoorthy G.K."/>
            <person name="Gryganskyi A."/>
            <person name="Culley D."/>
            <person name="Magnuson J.K."/>
            <person name="James T.Y."/>
            <person name="O'Malley M.A."/>
            <person name="Stajich J.E."/>
            <person name="Spatafora J.W."/>
            <person name="Visel A."/>
            <person name="Grigoriev I.V."/>
        </authorList>
    </citation>
    <scope>NUCLEOTIDE SEQUENCE [LARGE SCALE GENOMIC DNA]</scope>
    <source>
        <strain evidence="2 3">62-1032</strain>
    </source>
</reference>
<feature type="compositionally biased region" description="Low complexity" evidence="1">
    <location>
        <begin position="520"/>
        <end position="530"/>
    </location>
</feature>
<name>A0A1Y2FN55_9BASI</name>
<feature type="compositionally biased region" description="Acidic residues" evidence="1">
    <location>
        <begin position="642"/>
        <end position="655"/>
    </location>
</feature>
<feature type="compositionally biased region" description="Basic and acidic residues" evidence="1">
    <location>
        <begin position="200"/>
        <end position="212"/>
    </location>
</feature>
<dbReference type="Proteomes" id="UP000193467">
    <property type="component" value="Unassembled WGS sequence"/>
</dbReference>
<feature type="compositionally biased region" description="Acidic residues" evidence="1">
    <location>
        <begin position="326"/>
        <end position="336"/>
    </location>
</feature>
<organism evidence="2 3">
    <name type="scientific">Leucosporidium creatinivorum</name>
    <dbReference type="NCBI Taxonomy" id="106004"/>
    <lineage>
        <taxon>Eukaryota</taxon>
        <taxon>Fungi</taxon>
        <taxon>Dikarya</taxon>
        <taxon>Basidiomycota</taxon>
        <taxon>Pucciniomycotina</taxon>
        <taxon>Microbotryomycetes</taxon>
        <taxon>Leucosporidiales</taxon>
        <taxon>Leucosporidium</taxon>
    </lineage>
</organism>
<feature type="compositionally biased region" description="Low complexity" evidence="1">
    <location>
        <begin position="150"/>
        <end position="166"/>
    </location>
</feature>
<dbReference type="EMBL" id="MCGR01000016">
    <property type="protein sequence ID" value="ORY85413.1"/>
    <property type="molecule type" value="Genomic_DNA"/>
</dbReference>
<feature type="compositionally biased region" description="Low complexity" evidence="1">
    <location>
        <begin position="274"/>
        <end position="285"/>
    </location>
</feature>
<dbReference type="InParanoid" id="A0A1Y2FN55"/>
<dbReference type="STRING" id="106004.A0A1Y2FN55"/>
<evidence type="ECO:0000313" key="3">
    <source>
        <dbReference type="Proteomes" id="UP000193467"/>
    </source>
</evidence>
<feature type="region of interest" description="Disordered" evidence="1">
    <location>
        <begin position="640"/>
        <end position="687"/>
    </location>
</feature>
<feature type="compositionally biased region" description="Basic and acidic residues" evidence="1">
    <location>
        <begin position="173"/>
        <end position="184"/>
    </location>
</feature>
<feature type="compositionally biased region" description="Basic and acidic residues" evidence="1">
    <location>
        <begin position="337"/>
        <end position="349"/>
    </location>
</feature>
<feature type="compositionally biased region" description="Acidic residues" evidence="1">
    <location>
        <begin position="369"/>
        <end position="381"/>
    </location>
</feature>
<feature type="compositionally biased region" description="Low complexity" evidence="1">
    <location>
        <begin position="488"/>
        <end position="510"/>
    </location>
</feature>
<evidence type="ECO:0000256" key="1">
    <source>
        <dbReference type="SAM" id="MobiDB-lite"/>
    </source>
</evidence>
<feature type="region of interest" description="Disordered" evidence="1">
    <location>
        <begin position="486"/>
        <end position="545"/>
    </location>
</feature>
<feature type="region of interest" description="Disordered" evidence="1">
    <location>
        <begin position="89"/>
        <end position="398"/>
    </location>
</feature>
<gene>
    <name evidence="2" type="ORF">BCR35DRAFT_302901</name>
</gene>